<accession>A0A9X2HXA1</accession>
<organism evidence="2 3">
    <name type="scientific">Sphingomonas liriopis</name>
    <dbReference type="NCBI Taxonomy" id="2949094"/>
    <lineage>
        <taxon>Bacteria</taxon>
        <taxon>Pseudomonadati</taxon>
        <taxon>Pseudomonadota</taxon>
        <taxon>Alphaproteobacteria</taxon>
        <taxon>Sphingomonadales</taxon>
        <taxon>Sphingomonadaceae</taxon>
        <taxon>Sphingomonas</taxon>
    </lineage>
</organism>
<protein>
    <submittedName>
        <fullName evidence="2">Xanthine dehydrogenase family protein molybdopterin-binding subunit</fullName>
    </submittedName>
</protein>
<evidence type="ECO:0000259" key="1">
    <source>
        <dbReference type="SMART" id="SM01008"/>
    </source>
</evidence>
<dbReference type="PANTHER" id="PTHR11908">
    <property type="entry name" value="XANTHINE DEHYDROGENASE"/>
    <property type="match status" value="1"/>
</dbReference>
<dbReference type="NCBIfam" id="NF041671">
    <property type="entry name" value="peri_hyde_PaoC"/>
    <property type="match status" value="1"/>
</dbReference>
<dbReference type="InterPro" id="IPR008274">
    <property type="entry name" value="AldOxase/xan_DH_MoCoBD1"/>
</dbReference>
<dbReference type="AlphaFoldDB" id="A0A9X2HXA1"/>
<feature type="domain" description="Aldehyde oxidase/xanthine dehydrogenase a/b hammerhead" evidence="1">
    <location>
        <begin position="32"/>
        <end position="138"/>
    </location>
</feature>
<dbReference type="InterPro" id="IPR037165">
    <property type="entry name" value="AldOxase/xan_DH_Mopterin-bd_sf"/>
</dbReference>
<evidence type="ECO:0000313" key="2">
    <source>
        <dbReference type="EMBL" id="MCP3733725.1"/>
    </source>
</evidence>
<dbReference type="GO" id="GO:0016491">
    <property type="term" value="F:oxidoreductase activity"/>
    <property type="evidence" value="ECO:0007669"/>
    <property type="project" value="InterPro"/>
</dbReference>
<keyword evidence="3" id="KW-1185">Reference proteome</keyword>
<dbReference type="PANTHER" id="PTHR11908:SF123">
    <property type="entry name" value="ALDEHYDE OXIDOREDUCTASE MOLYBDENUM-BINDING SUBUNIT PAOC"/>
    <property type="match status" value="1"/>
</dbReference>
<dbReference type="RefSeq" id="WP_254287729.1">
    <property type="nucleotide sequence ID" value="NZ_JAMLDY010000002.1"/>
</dbReference>
<dbReference type="InterPro" id="IPR016208">
    <property type="entry name" value="Ald_Oxase/xanthine_DH-like"/>
</dbReference>
<dbReference type="Proteomes" id="UP001139486">
    <property type="component" value="Unassembled WGS sequence"/>
</dbReference>
<dbReference type="Gene3D" id="3.30.365.10">
    <property type="entry name" value="Aldehyde oxidase/xanthine dehydrogenase, molybdopterin binding domain"/>
    <property type="match status" value="4"/>
</dbReference>
<dbReference type="Pfam" id="PF20256">
    <property type="entry name" value="MoCoBD_2"/>
    <property type="match status" value="1"/>
</dbReference>
<dbReference type="InterPro" id="IPR046867">
    <property type="entry name" value="AldOxase/xan_DH_MoCoBD2"/>
</dbReference>
<name>A0A9X2HXA1_9SPHN</name>
<dbReference type="SUPFAM" id="SSF56003">
    <property type="entry name" value="Molybdenum cofactor-binding domain"/>
    <property type="match status" value="1"/>
</dbReference>
<proteinExistence type="predicted"/>
<reference evidence="2" key="1">
    <citation type="submission" date="2022-05" db="EMBL/GenBank/DDBJ databases">
        <title>Sphingomonas sp. strain RP10 Genome sequencing and assembly.</title>
        <authorList>
            <person name="Kim I."/>
        </authorList>
    </citation>
    <scope>NUCLEOTIDE SEQUENCE</scope>
    <source>
        <strain evidence="2">RP10</strain>
    </source>
</reference>
<dbReference type="GO" id="GO:0005506">
    <property type="term" value="F:iron ion binding"/>
    <property type="evidence" value="ECO:0007669"/>
    <property type="project" value="InterPro"/>
</dbReference>
<dbReference type="Gene3D" id="3.90.1170.50">
    <property type="entry name" value="Aldehyde oxidase/xanthine dehydrogenase, a/b hammerhead"/>
    <property type="match status" value="1"/>
</dbReference>
<dbReference type="Pfam" id="PF01315">
    <property type="entry name" value="Ald_Xan_dh_C"/>
    <property type="match status" value="1"/>
</dbReference>
<sequence>MKFDQPAGQNPIDQLKVIGKPTNRIDGKFKTTGTAPYAYERHDAAPDAAYGYVVGAGIAKGRITAMDLTAAKAAPGVLAIVTADTAGPLVKGDFNTAKLLGGPAIDHYHQAVALVVAETFEQARAAAALIRVDYARDKGRFDLDTALKTAPLKGDDDKAPPVHRVGDFEKAFAAAPIKLDALYETPDQSHAMMEPHASIASWAGDKLTLWTSNQMIAWGKGDVAKTLGIPKDDVRLISPYIGGGFGGKLFVRADAILAALGAKQAGRPVKVALQRPLMINNTTHRPATRQRIRLGAGEDGKLTAIAHESGSGDLPGGGPETAVSQTRLLYAGANRLTSMRLAVLDLPEGNAMRAPGEAPGLMALEVAMDEMAEKLNMDPVQFRIVNDTQVDPEKPGRKFSQRQLVECLRMGADKFGWSQRNAKPRSVRDGRWLVGMGVASGFRNNITMKSGARVGIDKKGMVTVATDMTDIGTGTYTIIAQTAAEVMGVPLEKVNVLLGDSSFPVAAGSGGQWGANSSTAGVYAACMKLREAVAQKLGFNSADVEFADGKVRSGNRSVPLAQAAGDAGLSAEDSIEFGDLAKKEQQSTFAGHFVEVGVDAYTGEIRIRRMLAVCAAGRILNPKSARSQVIGAMTMGVGAALMEELAIDKRFGFFVNHDLASYEVPVHADIPHQEVIFLEEVDPMSSPMKAKGVGELGLCGVGAAIANAIYNASGVRIREYPITLDKVIAGTAMVA</sequence>
<dbReference type="InterPro" id="IPR036856">
    <property type="entry name" value="Ald_Oxase/Xan_DH_a/b_sf"/>
</dbReference>
<dbReference type="SMART" id="SM01008">
    <property type="entry name" value="Ald_Xan_dh_C"/>
    <property type="match status" value="1"/>
</dbReference>
<dbReference type="SUPFAM" id="SSF54665">
    <property type="entry name" value="CO dehydrogenase molybdoprotein N-domain-like"/>
    <property type="match status" value="1"/>
</dbReference>
<gene>
    <name evidence="2" type="ORF">M9979_02360</name>
</gene>
<dbReference type="Pfam" id="PF02738">
    <property type="entry name" value="MoCoBD_1"/>
    <property type="match status" value="1"/>
</dbReference>
<dbReference type="InterPro" id="IPR049648">
    <property type="entry name" value="PaoC-like"/>
</dbReference>
<evidence type="ECO:0000313" key="3">
    <source>
        <dbReference type="Proteomes" id="UP001139486"/>
    </source>
</evidence>
<dbReference type="EMBL" id="JAMLDY010000002">
    <property type="protein sequence ID" value="MCP3733725.1"/>
    <property type="molecule type" value="Genomic_DNA"/>
</dbReference>
<comment type="caution">
    <text evidence="2">The sequence shown here is derived from an EMBL/GenBank/DDBJ whole genome shotgun (WGS) entry which is preliminary data.</text>
</comment>
<dbReference type="InterPro" id="IPR000674">
    <property type="entry name" value="Ald_Oxase/Xan_DH_a/b"/>
</dbReference>